<feature type="region of interest" description="Disordered" evidence="1">
    <location>
        <begin position="126"/>
        <end position="156"/>
    </location>
</feature>
<gene>
    <name evidence="2" type="ORF">FDP41_001049</name>
</gene>
<sequence>MKPTTTITTKSRERRTCSSNHISPDMFNSQDSVSSLGHSASHCDGSVSQETISSLILPTSSSEFHETLQTDQNSQEQQNLLNEISSLKNLMKPTLKLNKKESSLITLDQDPCEQVEEIECPSYVHTKKSPEKKKRTLVVESLHKNRKKNVKKKKKQ</sequence>
<dbReference type="GeneID" id="68108267"/>
<evidence type="ECO:0000313" key="3">
    <source>
        <dbReference type="Proteomes" id="UP000444721"/>
    </source>
</evidence>
<reference evidence="2 3" key="1">
    <citation type="journal article" date="2019" name="Sci. Rep.">
        <title>Nanopore sequencing improves the draft genome of the human pathogenic amoeba Naegleria fowleri.</title>
        <authorList>
            <person name="Liechti N."/>
            <person name="Schurch N."/>
            <person name="Bruggmann R."/>
            <person name="Wittwer M."/>
        </authorList>
    </citation>
    <scope>NUCLEOTIDE SEQUENCE [LARGE SCALE GENOMIC DNA]</scope>
    <source>
        <strain evidence="2 3">ATCC 30894</strain>
    </source>
</reference>
<feature type="compositionally biased region" description="Basic residues" evidence="1">
    <location>
        <begin position="144"/>
        <end position="156"/>
    </location>
</feature>
<dbReference type="VEuPathDB" id="AmoebaDB:FDP41_001049"/>
<dbReference type="EMBL" id="VFQX01000022">
    <property type="protein sequence ID" value="KAF0979896.1"/>
    <property type="molecule type" value="Genomic_DNA"/>
</dbReference>
<feature type="region of interest" description="Disordered" evidence="1">
    <location>
        <begin position="1"/>
        <end position="48"/>
    </location>
</feature>
<comment type="caution">
    <text evidence="2">The sequence shown here is derived from an EMBL/GenBank/DDBJ whole genome shotgun (WGS) entry which is preliminary data.</text>
</comment>
<feature type="compositionally biased region" description="Polar residues" evidence="1">
    <location>
        <begin position="17"/>
        <end position="38"/>
    </location>
</feature>
<dbReference type="RefSeq" id="XP_044564609.1">
    <property type="nucleotide sequence ID" value="XM_044700793.1"/>
</dbReference>
<protein>
    <submittedName>
        <fullName evidence="2">Uncharacterized protein</fullName>
    </submittedName>
</protein>
<feature type="compositionally biased region" description="Basic residues" evidence="1">
    <location>
        <begin position="126"/>
        <end position="136"/>
    </location>
</feature>
<name>A0A6A5BX29_NAEFO</name>
<dbReference type="VEuPathDB" id="AmoebaDB:NfTy_049710"/>
<accession>A0A6A5BX29</accession>
<evidence type="ECO:0000256" key="1">
    <source>
        <dbReference type="SAM" id="MobiDB-lite"/>
    </source>
</evidence>
<keyword evidence="3" id="KW-1185">Reference proteome</keyword>
<organism evidence="2 3">
    <name type="scientific">Naegleria fowleri</name>
    <name type="common">Brain eating amoeba</name>
    <dbReference type="NCBI Taxonomy" id="5763"/>
    <lineage>
        <taxon>Eukaryota</taxon>
        <taxon>Discoba</taxon>
        <taxon>Heterolobosea</taxon>
        <taxon>Tetramitia</taxon>
        <taxon>Eutetramitia</taxon>
        <taxon>Vahlkampfiidae</taxon>
        <taxon>Naegleria</taxon>
    </lineage>
</organism>
<dbReference type="VEuPathDB" id="AmoebaDB:NF0013160"/>
<dbReference type="AlphaFoldDB" id="A0A6A5BX29"/>
<proteinExistence type="predicted"/>
<evidence type="ECO:0000313" key="2">
    <source>
        <dbReference type="EMBL" id="KAF0979896.1"/>
    </source>
</evidence>
<dbReference type="Proteomes" id="UP000444721">
    <property type="component" value="Unassembled WGS sequence"/>
</dbReference>